<dbReference type="SUPFAM" id="SSF55073">
    <property type="entry name" value="Nucleotide cyclase"/>
    <property type="match status" value="1"/>
</dbReference>
<dbReference type="CDD" id="cd01949">
    <property type="entry name" value="GGDEF"/>
    <property type="match status" value="1"/>
</dbReference>
<dbReference type="InterPro" id="IPR000160">
    <property type="entry name" value="GGDEF_dom"/>
</dbReference>
<dbReference type="InterPro" id="IPR004010">
    <property type="entry name" value="Double_Cache_2"/>
</dbReference>
<dbReference type="PROSITE" id="PS50887">
    <property type="entry name" value="GGDEF"/>
    <property type="match status" value="1"/>
</dbReference>
<name>U4KPV5_9MOLU</name>
<dbReference type="InterPro" id="IPR050469">
    <property type="entry name" value="Diguanylate_Cyclase"/>
</dbReference>
<dbReference type="EMBL" id="FO681348">
    <property type="protein sequence ID" value="CCV66522.1"/>
    <property type="molecule type" value="Genomic_DNA"/>
</dbReference>
<dbReference type="PANTHER" id="PTHR45138">
    <property type="entry name" value="REGULATORY COMPONENTS OF SENSORY TRANSDUCTION SYSTEM"/>
    <property type="match status" value="1"/>
</dbReference>
<dbReference type="Pfam" id="PF08269">
    <property type="entry name" value="dCache_2"/>
    <property type="match status" value="1"/>
</dbReference>
<feature type="transmembrane region" description="Helical" evidence="1">
    <location>
        <begin position="7"/>
        <end position="25"/>
    </location>
</feature>
<evidence type="ECO:0000259" key="2">
    <source>
        <dbReference type="PROSITE" id="PS50887"/>
    </source>
</evidence>
<dbReference type="Pfam" id="PF00990">
    <property type="entry name" value="GGDEF"/>
    <property type="match status" value="1"/>
</dbReference>
<accession>U4KPV5</accession>
<dbReference type="HOGENOM" id="CLU_040628_0_0_14"/>
<dbReference type="GO" id="GO:0052621">
    <property type="term" value="F:diguanylate cyclase activity"/>
    <property type="evidence" value="ECO:0007669"/>
    <property type="project" value="TreeGrafter"/>
</dbReference>
<dbReference type="InterPro" id="IPR029787">
    <property type="entry name" value="Nucleotide_cyclase"/>
</dbReference>
<dbReference type="SMART" id="SM00267">
    <property type="entry name" value="GGDEF"/>
    <property type="match status" value="1"/>
</dbReference>
<feature type="transmembrane region" description="Helical" evidence="1">
    <location>
        <begin position="293"/>
        <end position="315"/>
    </location>
</feature>
<evidence type="ECO:0000256" key="1">
    <source>
        <dbReference type="SAM" id="Phobius"/>
    </source>
</evidence>
<dbReference type="PANTHER" id="PTHR45138:SF9">
    <property type="entry name" value="DIGUANYLATE CYCLASE DGCM-RELATED"/>
    <property type="match status" value="1"/>
</dbReference>
<dbReference type="AlphaFoldDB" id="U4KPV5"/>
<keyword evidence="1" id="KW-0812">Transmembrane</keyword>
<protein>
    <submittedName>
        <fullName evidence="3">Diguanylate cyclase</fullName>
    </submittedName>
</protein>
<dbReference type="KEGG" id="abra:BN85315010"/>
<dbReference type="STRING" id="61635.BN85315010"/>
<sequence>MKHINKINLLTIFITMVLIVGLYSFSINRINQFHTKQTYEAMLEQKKVLIKEGVDNQIIRIEKYKNSFTTYFFSVADRFINRQIDSAIVGDDLIYQLSQLESIIPNAFSLHLVENGITKYELGIPITSLDAIEADPRFYQTNIYTHQDYLLFLGVNKDYVDERVFVRIKEDILSQSYDKDTYMWINQILDYDGGDDYAIRFIHPNSNPPTGTLLSTNTEVYGKKPYQIELDGIKEDGDVYFTYHFKLPNSEVLAEKITYAKLYEPYDFVVAMGIYIEDITEYSNKNRQAMLNYSFEVSIGFVIIFVLATITNYIYISKANQKRNQEEKETIIKISNTDQLTGAYLRRVAISHFDLYLKNNAKKDGVCAFILFDIDHFKQINDRFGHKMGDVILQDVTKIIKEVKSLDNRIYRWGGDEFVFLLRRESKQALQTDVEALIKTINKYVFKSEGKQTKITISIGITLFKETDQSIDELIVRSDKALYESKNKGRNRYTIIE</sequence>
<evidence type="ECO:0000313" key="3">
    <source>
        <dbReference type="EMBL" id="CCV66522.1"/>
    </source>
</evidence>
<dbReference type="Proteomes" id="UP000032737">
    <property type="component" value="Chromosome"/>
</dbReference>
<keyword evidence="1" id="KW-1133">Transmembrane helix</keyword>
<keyword evidence="1" id="KW-0472">Membrane</keyword>
<reference evidence="3 4" key="1">
    <citation type="journal article" date="2013" name="J. Mol. Microbiol. Biotechnol.">
        <title>Analysis of the Complete Genomes of Acholeplasma brassicae , A. palmae and A. laidlawii and Their Comparison to the Obligate Parasites from ' Candidatus Phytoplasma'.</title>
        <authorList>
            <person name="Kube M."/>
            <person name="Siewert C."/>
            <person name="Migdoll A.M."/>
            <person name="Duduk B."/>
            <person name="Holz S."/>
            <person name="Rabus R."/>
            <person name="Seemuller E."/>
            <person name="Mitrovic J."/>
            <person name="Muller I."/>
            <person name="Buttner C."/>
            <person name="Reinhardt R."/>
        </authorList>
    </citation>
    <scope>NUCLEOTIDE SEQUENCE [LARGE SCALE GENOMIC DNA]</scope>
    <source>
        <strain evidence="4">0502</strain>
    </source>
</reference>
<gene>
    <name evidence="3" type="ORF">BN85315010</name>
</gene>
<organism evidence="3 4">
    <name type="scientific">Acholeplasma brassicae</name>
    <dbReference type="NCBI Taxonomy" id="61635"/>
    <lineage>
        <taxon>Bacteria</taxon>
        <taxon>Bacillati</taxon>
        <taxon>Mycoplasmatota</taxon>
        <taxon>Mollicutes</taxon>
        <taxon>Acholeplasmatales</taxon>
        <taxon>Acholeplasmataceae</taxon>
        <taxon>Acholeplasma</taxon>
    </lineage>
</organism>
<dbReference type="FunFam" id="3.30.70.270:FF:000001">
    <property type="entry name" value="Diguanylate cyclase domain protein"/>
    <property type="match status" value="1"/>
</dbReference>
<dbReference type="RefSeq" id="WP_030005379.1">
    <property type="nucleotide sequence ID" value="NC_022549.1"/>
</dbReference>
<proteinExistence type="predicted"/>
<dbReference type="Gene3D" id="3.30.70.270">
    <property type="match status" value="1"/>
</dbReference>
<evidence type="ECO:0000313" key="4">
    <source>
        <dbReference type="Proteomes" id="UP000032737"/>
    </source>
</evidence>
<dbReference type="NCBIfam" id="TIGR00254">
    <property type="entry name" value="GGDEF"/>
    <property type="match status" value="1"/>
</dbReference>
<keyword evidence="4" id="KW-1185">Reference proteome</keyword>
<dbReference type="InterPro" id="IPR043128">
    <property type="entry name" value="Rev_trsase/Diguanyl_cyclase"/>
</dbReference>
<dbReference type="Gene3D" id="3.30.450.20">
    <property type="entry name" value="PAS domain"/>
    <property type="match status" value="1"/>
</dbReference>
<feature type="domain" description="GGDEF" evidence="2">
    <location>
        <begin position="365"/>
        <end position="497"/>
    </location>
</feature>